<dbReference type="GO" id="GO:0016020">
    <property type="term" value="C:membrane"/>
    <property type="evidence" value="ECO:0007669"/>
    <property type="project" value="UniProtKB-SubCell"/>
</dbReference>
<organism evidence="9 10">
    <name type="scientific">Extremus antarcticus</name>
    <dbReference type="NCBI Taxonomy" id="702011"/>
    <lineage>
        <taxon>Eukaryota</taxon>
        <taxon>Fungi</taxon>
        <taxon>Dikarya</taxon>
        <taxon>Ascomycota</taxon>
        <taxon>Pezizomycotina</taxon>
        <taxon>Dothideomycetes</taxon>
        <taxon>Dothideomycetidae</taxon>
        <taxon>Mycosphaerellales</taxon>
        <taxon>Extremaceae</taxon>
        <taxon>Extremus</taxon>
    </lineage>
</organism>
<feature type="transmembrane region" description="Helical" evidence="7">
    <location>
        <begin position="6"/>
        <end position="27"/>
    </location>
</feature>
<accession>A0AAJ0LXM0</accession>
<evidence type="ECO:0000256" key="3">
    <source>
        <dbReference type="ARBA" id="ARBA00022989"/>
    </source>
</evidence>
<keyword evidence="10" id="KW-1185">Reference proteome</keyword>
<proteinExistence type="inferred from homology"/>
<dbReference type="Pfam" id="PF20684">
    <property type="entry name" value="Fung_rhodopsin"/>
    <property type="match status" value="1"/>
</dbReference>
<feature type="region of interest" description="Disordered" evidence="6">
    <location>
        <begin position="117"/>
        <end position="150"/>
    </location>
</feature>
<evidence type="ECO:0000313" key="9">
    <source>
        <dbReference type="EMBL" id="KAK3059145.1"/>
    </source>
</evidence>
<sequence>MAQIYAGSAVNTTFDLVVFVLPIPRLLQVQISNKKKAGVCMTFLVGLFVTICSVVRLSYIVRWRATTNPTWTYNPIALWSIVESNVGVVCACMPALAGPIKRFWMWSAGNKLSSMYGSRKNKSSTPGSRHATSDNRPWTGPSGTHNSREAKNSIMCNTYMNVSDEMELVNKDSEQGGSVQGGTAAHKYRQRW</sequence>
<keyword evidence="3 7" id="KW-1133">Transmembrane helix</keyword>
<evidence type="ECO:0000313" key="10">
    <source>
        <dbReference type="Proteomes" id="UP001271007"/>
    </source>
</evidence>
<evidence type="ECO:0000256" key="7">
    <source>
        <dbReference type="SAM" id="Phobius"/>
    </source>
</evidence>
<dbReference type="PANTHER" id="PTHR33048">
    <property type="entry name" value="PTH11-LIKE INTEGRAL MEMBRANE PROTEIN (AFU_ORTHOLOGUE AFUA_5G11245)"/>
    <property type="match status" value="1"/>
</dbReference>
<keyword evidence="2 7" id="KW-0812">Transmembrane</keyword>
<dbReference type="Proteomes" id="UP001271007">
    <property type="component" value="Unassembled WGS sequence"/>
</dbReference>
<evidence type="ECO:0000256" key="5">
    <source>
        <dbReference type="ARBA" id="ARBA00038359"/>
    </source>
</evidence>
<dbReference type="InterPro" id="IPR049326">
    <property type="entry name" value="Rhodopsin_dom_fungi"/>
</dbReference>
<dbReference type="InterPro" id="IPR052337">
    <property type="entry name" value="SAT4-like"/>
</dbReference>
<feature type="domain" description="Rhodopsin" evidence="8">
    <location>
        <begin position="2"/>
        <end position="102"/>
    </location>
</feature>
<keyword evidence="4 7" id="KW-0472">Membrane</keyword>
<comment type="caution">
    <text evidence="9">The sequence shown here is derived from an EMBL/GenBank/DDBJ whole genome shotgun (WGS) entry which is preliminary data.</text>
</comment>
<gene>
    <name evidence="9" type="ORF">LTR09_000711</name>
</gene>
<feature type="transmembrane region" description="Helical" evidence="7">
    <location>
        <begin position="76"/>
        <end position="97"/>
    </location>
</feature>
<feature type="transmembrane region" description="Helical" evidence="7">
    <location>
        <begin position="39"/>
        <end position="61"/>
    </location>
</feature>
<protein>
    <recommendedName>
        <fullName evidence="8">Rhodopsin domain-containing protein</fullName>
    </recommendedName>
</protein>
<evidence type="ECO:0000256" key="4">
    <source>
        <dbReference type="ARBA" id="ARBA00023136"/>
    </source>
</evidence>
<dbReference type="PANTHER" id="PTHR33048:SF160">
    <property type="entry name" value="SAT4 FAMILY MEMBRANE PROTEIN"/>
    <property type="match status" value="1"/>
</dbReference>
<comment type="similarity">
    <text evidence="5">Belongs to the SAT4 family.</text>
</comment>
<evidence type="ECO:0000256" key="1">
    <source>
        <dbReference type="ARBA" id="ARBA00004141"/>
    </source>
</evidence>
<evidence type="ECO:0000259" key="8">
    <source>
        <dbReference type="Pfam" id="PF20684"/>
    </source>
</evidence>
<dbReference type="EMBL" id="JAWDJX010000001">
    <property type="protein sequence ID" value="KAK3059145.1"/>
    <property type="molecule type" value="Genomic_DNA"/>
</dbReference>
<comment type="subcellular location">
    <subcellularLocation>
        <location evidence="1">Membrane</location>
        <topology evidence="1">Multi-pass membrane protein</topology>
    </subcellularLocation>
</comment>
<evidence type="ECO:0000256" key="6">
    <source>
        <dbReference type="SAM" id="MobiDB-lite"/>
    </source>
</evidence>
<feature type="region of interest" description="Disordered" evidence="6">
    <location>
        <begin position="172"/>
        <end position="192"/>
    </location>
</feature>
<dbReference type="AlphaFoldDB" id="A0AAJ0LXM0"/>
<reference evidence="9" key="1">
    <citation type="submission" date="2023-04" db="EMBL/GenBank/DDBJ databases">
        <title>Black Yeasts Isolated from many extreme environments.</title>
        <authorList>
            <person name="Coleine C."/>
            <person name="Stajich J.E."/>
            <person name="Selbmann L."/>
        </authorList>
    </citation>
    <scope>NUCLEOTIDE SEQUENCE</scope>
    <source>
        <strain evidence="9">CCFEE 5312</strain>
    </source>
</reference>
<evidence type="ECO:0000256" key="2">
    <source>
        <dbReference type="ARBA" id="ARBA00022692"/>
    </source>
</evidence>
<name>A0AAJ0LXM0_9PEZI</name>